<accession>A0AAV1LD78</accession>
<dbReference type="AlphaFoldDB" id="A0AAV1LD78"/>
<evidence type="ECO:0000313" key="5">
    <source>
        <dbReference type="EMBL" id="CAK1592293.1"/>
    </source>
</evidence>
<gene>
    <name evidence="5" type="ORF">PARMNEM_LOCUS12296</name>
    <name evidence="6" type="ORF">PARMNEM_LOCUS12297</name>
</gene>
<keyword evidence="3" id="KW-0539">Nucleus</keyword>
<evidence type="ECO:0000259" key="4">
    <source>
        <dbReference type="PROSITE" id="PS51253"/>
    </source>
</evidence>
<sequence>MVSKRKSLGVDEKVFVIRAIEKGEKQIDVGRRFGFSPSTVATIWKNKEKILQAERDGKSSKKLRKPKFEDVDQAVLTWLNRQRQNNVYISGPYIKAQAEKFASQLGTTDFKASEGWLGKFTQRHKINRGKTNGELQNVEMVLINDEETGEQMIESVIKEENLKEDEQDQMDDPKPPPNIQQALDAAKLLGEFLLFYEDDPTASEYMDTIYKKIKTKYWLSKKCKTKRNL</sequence>
<dbReference type="EMBL" id="CAVLGL010000087">
    <property type="protein sequence ID" value="CAK1592294.1"/>
    <property type="molecule type" value="Genomic_DNA"/>
</dbReference>
<name>A0AAV1LD78_9NEOP</name>
<dbReference type="SMART" id="SM00674">
    <property type="entry name" value="CENPB"/>
    <property type="match status" value="1"/>
</dbReference>
<keyword evidence="2" id="KW-0238">DNA-binding</keyword>
<evidence type="ECO:0000256" key="3">
    <source>
        <dbReference type="ARBA" id="ARBA00023242"/>
    </source>
</evidence>
<dbReference type="PANTHER" id="PTHR19303:SF73">
    <property type="entry name" value="PROTEIN PDC2"/>
    <property type="match status" value="1"/>
</dbReference>
<dbReference type="InterPro" id="IPR007889">
    <property type="entry name" value="HTH_Psq"/>
</dbReference>
<feature type="domain" description="HTH CENPB-type" evidence="4">
    <location>
        <begin position="59"/>
        <end position="130"/>
    </location>
</feature>
<proteinExistence type="predicted"/>
<organism evidence="6 7">
    <name type="scientific">Parnassius mnemosyne</name>
    <name type="common">clouded apollo</name>
    <dbReference type="NCBI Taxonomy" id="213953"/>
    <lineage>
        <taxon>Eukaryota</taxon>
        <taxon>Metazoa</taxon>
        <taxon>Ecdysozoa</taxon>
        <taxon>Arthropoda</taxon>
        <taxon>Hexapoda</taxon>
        <taxon>Insecta</taxon>
        <taxon>Pterygota</taxon>
        <taxon>Neoptera</taxon>
        <taxon>Endopterygota</taxon>
        <taxon>Lepidoptera</taxon>
        <taxon>Glossata</taxon>
        <taxon>Ditrysia</taxon>
        <taxon>Papilionoidea</taxon>
        <taxon>Papilionidae</taxon>
        <taxon>Parnassiinae</taxon>
        <taxon>Parnassini</taxon>
        <taxon>Parnassius</taxon>
        <taxon>Driopa</taxon>
    </lineage>
</organism>
<dbReference type="GO" id="GO:0005634">
    <property type="term" value="C:nucleus"/>
    <property type="evidence" value="ECO:0007669"/>
    <property type="project" value="UniProtKB-SubCell"/>
</dbReference>
<dbReference type="Proteomes" id="UP001314205">
    <property type="component" value="Unassembled WGS sequence"/>
</dbReference>
<dbReference type="EMBL" id="CAVLGL010000087">
    <property type="protein sequence ID" value="CAK1592293.1"/>
    <property type="molecule type" value="Genomic_DNA"/>
</dbReference>
<dbReference type="InterPro" id="IPR050863">
    <property type="entry name" value="CenT-Element_Derived"/>
</dbReference>
<dbReference type="SUPFAM" id="SSF46689">
    <property type="entry name" value="Homeodomain-like"/>
    <property type="match status" value="2"/>
</dbReference>
<evidence type="ECO:0000256" key="2">
    <source>
        <dbReference type="ARBA" id="ARBA00023125"/>
    </source>
</evidence>
<dbReference type="PANTHER" id="PTHR19303">
    <property type="entry name" value="TRANSPOSON"/>
    <property type="match status" value="1"/>
</dbReference>
<dbReference type="PROSITE" id="PS51253">
    <property type="entry name" value="HTH_CENPB"/>
    <property type="match status" value="1"/>
</dbReference>
<evidence type="ECO:0000313" key="7">
    <source>
        <dbReference type="Proteomes" id="UP001314205"/>
    </source>
</evidence>
<dbReference type="Gene3D" id="1.10.10.60">
    <property type="entry name" value="Homeodomain-like"/>
    <property type="match status" value="2"/>
</dbReference>
<comment type="caution">
    <text evidence="6">The sequence shown here is derived from an EMBL/GenBank/DDBJ whole genome shotgun (WGS) entry which is preliminary data.</text>
</comment>
<dbReference type="Pfam" id="PF04218">
    <property type="entry name" value="CENP-B_N"/>
    <property type="match status" value="1"/>
</dbReference>
<comment type="subcellular location">
    <subcellularLocation>
        <location evidence="1">Nucleus</location>
    </subcellularLocation>
</comment>
<dbReference type="InterPro" id="IPR009057">
    <property type="entry name" value="Homeodomain-like_sf"/>
</dbReference>
<reference evidence="6 7" key="1">
    <citation type="submission" date="2023-11" db="EMBL/GenBank/DDBJ databases">
        <authorList>
            <person name="Hedman E."/>
            <person name="Englund M."/>
            <person name="Stromberg M."/>
            <person name="Nyberg Akerstrom W."/>
            <person name="Nylinder S."/>
            <person name="Jareborg N."/>
            <person name="Kallberg Y."/>
            <person name="Kronander E."/>
        </authorList>
    </citation>
    <scope>NUCLEOTIDE SEQUENCE [LARGE SCALE GENOMIC DNA]</scope>
</reference>
<protein>
    <recommendedName>
        <fullName evidence="4">HTH CENPB-type domain-containing protein</fullName>
    </recommendedName>
</protein>
<keyword evidence="7" id="KW-1185">Reference proteome</keyword>
<evidence type="ECO:0000313" key="6">
    <source>
        <dbReference type="EMBL" id="CAK1592294.1"/>
    </source>
</evidence>
<dbReference type="GO" id="GO:0003677">
    <property type="term" value="F:DNA binding"/>
    <property type="evidence" value="ECO:0007669"/>
    <property type="project" value="UniProtKB-KW"/>
</dbReference>
<dbReference type="InterPro" id="IPR006600">
    <property type="entry name" value="HTH_CenpB_DNA-bd_dom"/>
</dbReference>
<dbReference type="Pfam" id="PF03221">
    <property type="entry name" value="HTH_Tnp_Tc5"/>
    <property type="match status" value="1"/>
</dbReference>
<evidence type="ECO:0000256" key="1">
    <source>
        <dbReference type="ARBA" id="ARBA00004123"/>
    </source>
</evidence>